<dbReference type="EMBL" id="QKWP01001787">
    <property type="protein sequence ID" value="RIB06611.1"/>
    <property type="molecule type" value="Genomic_DNA"/>
</dbReference>
<protein>
    <submittedName>
        <fullName evidence="2">Uncharacterized protein</fullName>
    </submittedName>
</protein>
<comment type="caution">
    <text evidence="2">The sequence shown here is derived from an EMBL/GenBank/DDBJ whole genome shotgun (WGS) entry which is preliminary data.</text>
</comment>
<accession>A0A397VN09</accession>
<organism evidence="2 3">
    <name type="scientific">Gigaspora rosea</name>
    <dbReference type="NCBI Taxonomy" id="44941"/>
    <lineage>
        <taxon>Eukaryota</taxon>
        <taxon>Fungi</taxon>
        <taxon>Fungi incertae sedis</taxon>
        <taxon>Mucoromycota</taxon>
        <taxon>Glomeromycotina</taxon>
        <taxon>Glomeromycetes</taxon>
        <taxon>Diversisporales</taxon>
        <taxon>Gigasporaceae</taxon>
        <taxon>Gigaspora</taxon>
    </lineage>
</organism>
<dbReference type="EMBL" id="QKWP01000274">
    <property type="protein sequence ID" value="RIB23191.1"/>
    <property type="molecule type" value="Genomic_DNA"/>
</dbReference>
<dbReference type="Proteomes" id="UP000266673">
    <property type="component" value="Unassembled WGS sequence"/>
</dbReference>
<proteinExistence type="predicted"/>
<keyword evidence="3" id="KW-1185">Reference proteome</keyword>
<evidence type="ECO:0000313" key="1">
    <source>
        <dbReference type="EMBL" id="RIB06611.1"/>
    </source>
</evidence>
<sequence length="130" mass="15618">MSKRKIEEISEDQKKIKIFDDKEIDYYTGLKNWRLSNEVETQALERAFPNREKRLKFLKLFLEFSEAKVKEYKFIDKLMLKSREHRRFVDAKQFKNTVLNGPYKGAKIEVNRISNLISNLEDVINKEIET</sequence>
<dbReference type="AlphaFoldDB" id="A0A397VN09"/>
<evidence type="ECO:0000313" key="3">
    <source>
        <dbReference type="Proteomes" id="UP000266673"/>
    </source>
</evidence>
<dbReference type="OrthoDB" id="2481512at2759"/>
<gene>
    <name evidence="2" type="ORF">C2G38_2032958</name>
    <name evidence="1" type="ORF">C2G38_2046651</name>
</gene>
<name>A0A397VN09_9GLOM</name>
<reference evidence="2 3" key="1">
    <citation type="submission" date="2018-06" db="EMBL/GenBank/DDBJ databases">
        <title>Comparative genomics reveals the genomic features of Rhizophagus irregularis, R. cerebriforme, R. diaphanum and Gigaspora rosea, and their symbiotic lifestyle signature.</title>
        <authorList>
            <person name="Morin E."/>
            <person name="San Clemente H."/>
            <person name="Chen E.C.H."/>
            <person name="De La Providencia I."/>
            <person name="Hainaut M."/>
            <person name="Kuo A."/>
            <person name="Kohler A."/>
            <person name="Murat C."/>
            <person name="Tang N."/>
            <person name="Roy S."/>
            <person name="Loubradou J."/>
            <person name="Henrissat B."/>
            <person name="Grigoriev I.V."/>
            <person name="Corradi N."/>
            <person name="Roux C."/>
            <person name="Martin F.M."/>
        </authorList>
    </citation>
    <scope>NUCLEOTIDE SEQUENCE [LARGE SCALE GENOMIC DNA]</scope>
    <source>
        <strain evidence="2 3">DAOM 194757</strain>
    </source>
</reference>
<evidence type="ECO:0000313" key="2">
    <source>
        <dbReference type="EMBL" id="RIB23191.1"/>
    </source>
</evidence>